<accession>A0A1Y2LZ76</accession>
<name>A0A1Y2LZ76_EPING</name>
<evidence type="ECO:0000256" key="2">
    <source>
        <dbReference type="ARBA" id="ARBA00006484"/>
    </source>
</evidence>
<dbReference type="InterPro" id="IPR002347">
    <property type="entry name" value="SDR_fam"/>
</dbReference>
<evidence type="ECO:0000256" key="9">
    <source>
        <dbReference type="ARBA" id="ARBA00059620"/>
    </source>
</evidence>
<keyword evidence="7" id="KW-0443">Lipid metabolism</keyword>
<keyword evidence="8" id="KW-0472">Membrane</keyword>
<evidence type="ECO:0000256" key="12">
    <source>
        <dbReference type="RuleBase" id="RU000363"/>
    </source>
</evidence>
<evidence type="ECO:0000256" key="1">
    <source>
        <dbReference type="ARBA" id="ARBA00004141"/>
    </source>
</evidence>
<organism evidence="13 14">
    <name type="scientific">Epicoccum nigrum</name>
    <name type="common">Soil fungus</name>
    <name type="synonym">Epicoccum purpurascens</name>
    <dbReference type="NCBI Taxonomy" id="105696"/>
    <lineage>
        <taxon>Eukaryota</taxon>
        <taxon>Fungi</taxon>
        <taxon>Dikarya</taxon>
        <taxon>Ascomycota</taxon>
        <taxon>Pezizomycotina</taxon>
        <taxon>Dothideomycetes</taxon>
        <taxon>Pleosporomycetidae</taxon>
        <taxon>Pleosporales</taxon>
        <taxon>Pleosporineae</taxon>
        <taxon>Didymellaceae</taxon>
        <taxon>Epicoccum</taxon>
    </lineage>
</organism>
<comment type="function">
    <text evidence="9">Catalyzes the reduction of all-trans-retinal to all-trans-retinol in the presence of NADPH.</text>
</comment>
<dbReference type="AlphaFoldDB" id="A0A1Y2LZ76"/>
<sequence>MPIRSDWSLAREGFTRDTLARIVKHTALNPFLTLPLLLAGKYTLEGGRAAASHATAWKHLKTLVVLGLLERVSGWLDKAVSNNFKSDTYVWSQEVVVVTGGSDGIGKIVVQLLAEKGVKVAVLDVQELTYEAPSNVHYFPCDLSSPASIASAADKIRSTLGAPTVLINNAGVARGKTILDTTERDLNLTFRVNAFAHYYLAQQFLPAMVAANHGMIVTVASMAGYVCAPSLVDYAASKAAAIAFHEGLAAELVTHYKADKVRTVLMCQGYTRTKLFEGFGGGVLFPETVAEEIVKAVLAGRSKHIVLPESAWGVAPKLRGLPVWMQYGLRARLDGLMKGWRGRQVVQPSEKEANVGEKKIDESTVLVDGE</sequence>
<evidence type="ECO:0000256" key="4">
    <source>
        <dbReference type="ARBA" id="ARBA00022857"/>
    </source>
</evidence>
<evidence type="ECO:0000256" key="11">
    <source>
        <dbReference type="ARBA" id="ARBA00082544"/>
    </source>
</evidence>
<comment type="subcellular location">
    <subcellularLocation>
        <location evidence="1">Membrane</location>
        <topology evidence="1">Multi-pass membrane protein</topology>
    </subcellularLocation>
</comment>
<dbReference type="PANTHER" id="PTHR24322">
    <property type="entry name" value="PKSB"/>
    <property type="match status" value="1"/>
</dbReference>
<keyword evidence="5" id="KW-1133">Transmembrane helix</keyword>
<dbReference type="EMBL" id="KZ107844">
    <property type="protein sequence ID" value="OSS49214.1"/>
    <property type="molecule type" value="Genomic_DNA"/>
</dbReference>
<dbReference type="PRINTS" id="PR00080">
    <property type="entry name" value="SDRFAMILY"/>
</dbReference>
<keyword evidence="3" id="KW-0812">Transmembrane</keyword>
<dbReference type="Pfam" id="PF00106">
    <property type="entry name" value="adh_short"/>
    <property type="match status" value="1"/>
</dbReference>
<dbReference type="GO" id="GO:0016020">
    <property type="term" value="C:membrane"/>
    <property type="evidence" value="ECO:0007669"/>
    <property type="project" value="UniProtKB-SubCell"/>
</dbReference>
<keyword evidence="14" id="KW-1185">Reference proteome</keyword>
<dbReference type="PRINTS" id="PR00081">
    <property type="entry name" value="GDHRDH"/>
</dbReference>
<evidence type="ECO:0000256" key="10">
    <source>
        <dbReference type="ARBA" id="ARBA00068717"/>
    </source>
</evidence>
<dbReference type="InParanoid" id="A0A1Y2LZ76"/>
<evidence type="ECO:0000256" key="3">
    <source>
        <dbReference type="ARBA" id="ARBA00022692"/>
    </source>
</evidence>
<dbReference type="Gene3D" id="3.40.50.720">
    <property type="entry name" value="NAD(P)-binding Rossmann-like Domain"/>
    <property type="match status" value="1"/>
</dbReference>
<reference evidence="13 14" key="1">
    <citation type="journal article" date="2017" name="Genome Announc.">
        <title>Genome sequence of the saprophytic ascomycete Epicoccum nigrum ICMP 19927 strain isolated from New Zealand.</title>
        <authorList>
            <person name="Fokin M."/>
            <person name="Fleetwood D."/>
            <person name="Weir B.S."/>
            <person name="Villas-Boas S.G."/>
        </authorList>
    </citation>
    <scope>NUCLEOTIDE SEQUENCE [LARGE SCALE GENOMIC DNA]</scope>
    <source>
        <strain evidence="13 14">ICMP 19927</strain>
    </source>
</reference>
<dbReference type="SUPFAM" id="SSF51735">
    <property type="entry name" value="NAD(P)-binding Rossmann-fold domains"/>
    <property type="match status" value="1"/>
</dbReference>
<evidence type="ECO:0000256" key="6">
    <source>
        <dbReference type="ARBA" id="ARBA00023002"/>
    </source>
</evidence>
<keyword evidence="4" id="KW-0521">NADP</keyword>
<gene>
    <name evidence="13" type="ORF">B5807_05721</name>
</gene>
<dbReference type="Proteomes" id="UP000193240">
    <property type="component" value="Unassembled WGS sequence"/>
</dbReference>
<evidence type="ECO:0000256" key="7">
    <source>
        <dbReference type="ARBA" id="ARBA00023098"/>
    </source>
</evidence>
<keyword evidence="6" id="KW-0560">Oxidoreductase</keyword>
<evidence type="ECO:0000313" key="14">
    <source>
        <dbReference type="Proteomes" id="UP000193240"/>
    </source>
</evidence>
<dbReference type="STRING" id="105696.A0A1Y2LZ76"/>
<proteinExistence type="inferred from homology"/>
<evidence type="ECO:0000313" key="13">
    <source>
        <dbReference type="EMBL" id="OSS49214.1"/>
    </source>
</evidence>
<dbReference type="FunFam" id="3.40.50.720:FF:000131">
    <property type="entry name" value="Short-chain dehydrogenase/reductase 3"/>
    <property type="match status" value="1"/>
</dbReference>
<evidence type="ECO:0000256" key="8">
    <source>
        <dbReference type="ARBA" id="ARBA00023136"/>
    </source>
</evidence>
<dbReference type="OMA" id="HYWLAQE"/>
<evidence type="ECO:0000256" key="5">
    <source>
        <dbReference type="ARBA" id="ARBA00022989"/>
    </source>
</evidence>
<dbReference type="GO" id="GO:0052650">
    <property type="term" value="F:all-trans-retinol dehydrogenase (NADP+) activity"/>
    <property type="evidence" value="ECO:0007669"/>
    <property type="project" value="UniProtKB-ARBA"/>
</dbReference>
<dbReference type="InterPro" id="IPR020904">
    <property type="entry name" value="Sc_DH/Rdtase_CS"/>
</dbReference>
<protein>
    <recommendedName>
        <fullName evidence="10">Short-chain dehydrogenase/reductase 3</fullName>
    </recommendedName>
    <alternativeName>
        <fullName evidence="11">Retinal short-chain dehydrogenase/reductase 1</fullName>
    </alternativeName>
</protein>
<dbReference type="InterPro" id="IPR036291">
    <property type="entry name" value="NAD(P)-bd_dom_sf"/>
</dbReference>
<comment type="similarity">
    <text evidence="2 12">Belongs to the short-chain dehydrogenases/reductases (SDR) family.</text>
</comment>
<dbReference type="PANTHER" id="PTHR24322:SF736">
    <property type="entry name" value="RETINOL DEHYDROGENASE 10"/>
    <property type="match status" value="1"/>
</dbReference>
<dbReference type="PROSITE" id="PS00061">
    <property type="entry name" value="ADH_SHORT"/>
    <property type="match status" value="1"/>
</dbReference>